<dbReference type="EMBL" id="AFOY02000015">
    <property type="protein sequence ID" value="EXF92773.1"/>
    <property type="molecule type" value="Genomic_DNA"/>
</dbReference>
<dbReference type="Gene3D" id="2.60.40.420">
    <property type="entry name" value="Cupredoxins - blue copper proteins"/>
    <property type="match status" value="1"/>
</dbReference>
<dbReference type="OrthoDB" id="9757546at2"/>
<dbReference type="PANTHER" id="PTHR36507:SF1">
    <property type="entry name" value="BLL1555 PROTEIN"/>
    <property type="match status" value="1"/>
</dbReference>
<accession>A0A010SNV2</accession>
<dbReference type="Pfam" id="PF13473">
    <property type="entry name" value="Cupredoxin_1"/>
    <property type="match status" value="1"/>
</dbReference>
<proteinExistence type="predicted"/>
<dbReference type="InterPro" id="IPR035668">
    <property type="entry name" value="Amicyanin"/>
</dbReference>
<evidence type="ECO:0000313" key="3">
    <source>
        <dbReference type="EMBL" id="EXF92773.1"/>
    </source>
</evidence>
<dbReference type="InterPro" id="IPR008972">
    <property type="entry name" value="Cupredoxin"/>
</dbReference>
<feature type="chain" id="PRO_5001457267" evidence="1">
    <location>
        <begin position="22"/>
        <end position="106"/>
    </location>
</feature>
<dbReference type="Proteomes" id="UP000022611">
    <property type="component" value="Unassembled WGS sequence"/>
</dbReference>
<evidence type="ECO:0000313" key="4">
    <source>
        <dbReference type="Proteomes" id="UP000022611"/>
    </source>
</evidence>
<dbReference type="PATRIC" id="fig|1042209.11.peg.3034"/>
<evidence type="ECO:0000256" key="1">
    <source>
        <dbReference type="SAM" id="SignalP"/>
    </source>
</evidence>
<keyword evidence="1" id="KW-0732">Signal</keyword>
<reference evidence="3 4" key="1">
    <citation type="journal article" date="2011" name="J. Bacteriol.">
        <title>Draft genome sequence of the polycyclic aromatic hydrocarbon-degrading, genetically engineered bioluminescent bioreporter Pseudomonas fluorescens HK44.</title>
        <authorList>
            <person name="Chauhan A."/>
            <person name="Layton A.C."/>
            <person name="Williams D.E."/>
            <person name="Smartt A.E."/>
            <person name="Ripp S."/>
            <person name="Karpinets T.V."/>
            <person name="Brown S.D."/>
            <person name="Sayler G.S."/>
        </authorList>
    </citation>
    <scope>NUCLEOTIDE SEQUENCE [LARGE SCALE GENOMIC DNA]</scope>
    <source>
        <strain evidence="3 4">HK44</strain>
    </source>
</reference>
<feature type="signal peptide" evidence="1">
    <location>
        <begin position="1"/>
        <end position="21"/>
    </location>
</feature>
<dbReference type="PANTHER" id="PTHR36507">
    <property type="entry name" value="BLL1555 PROTEIN"/>
    <property type="match status" value="1"/>
</dbReference>
<protein>
    <submittedName>
        <fullName evidence="3">Amicyanin</fullName>
    </submittedName>
</protein>
<dbReference type="CDD" id="cd13921">
    <property type="entry name" value="Amicyanin"/>
    <property type="match status" value="1"/>
</dbReference>
<dbReference type="InterPro" id="IPR028096">
    <property type="entry name" value="EfeO_Cupredoxin"/>
</dbReference>
<sequence length="106" mass="12029">MKHLLRVLALGWLMVSIPAWAEGTKIDIKEFMFAPKDVTVAVGTKVTWVNDDQTIHTIMETHKVFHSPALDTNDQFSYQFNTPGTYEYYCTLHPQMIGKIIVSGAK</sequence>
<gene>
    <name evidence="3" type="ORF">HK44_003405</name>
</gene>
<dbReference type="RefSeq" id="WP_019691020.1">
    <property type="nucleotide sequence ID" value="NZ_AFOY02000015.1"/>
</dbReference>
<name>A0A010SNV2_PSEFL</name>
<organism evidence="3 4">
    <name type="scientific">Pseudomonas fluorescens HK44</name>
    <dbReference type="NCBI Taxonomy" id="1042209"/>
    <lineage>
        <taxon>Bacteria</taxon>
        <taxon>Pseudomonadati</taxon>
        <taxon>Pseudomonadota</taxon>
        <taxon>Gammaproteobacteria</taxon>
        <taxon>Pseudomonadales</taxon>
        <taxon>Pseudomonadaceae</taxon>
        <taxon>Pseudomonas</taxon>
    </lineage>
</organism>
<comment type="caution">
    <text evidence="3">The sequence shown here is derived from an EMBL/GenBank/DDBJ whole genome shotgun (WGS) entry which is preliminary data.</text>
</comment>
<feature type="domain" description="EfeO-type cupredoxin-like" evidence="2">
    <location>
        <begin position="18"/>
        <end position="102"/>
    </location>
</feature>
<evidence type="ECO:0000259" key="2">
    <source>
        <dbReference type="Pfam" id="PF13473"/>
    </source>
</evidence>
<dbReference type="eggNOG" id="COG3794">
    <property type="taxonomic scope" value="Bacteria"/>
</dbReference>
<dbReference type="AlphaFoldDB" id="A0A010SNV2"/>
<dbReference type="InterPro" id="IPR052721">
    <property type="entry name" value="ET_Amicyanin"/>
</dbReference>
<dbReference type="SUPFAM" id="SSF49503">
    <property type="entry name" value="Cupredoxins"/>
    <property type="match status" value="1"/>
</dbReference>
<dbReference type="HOGENOM" id="CLU_084115_4_0_6"/>